<evidence type="ECO:0000313" key="2">
    <source>
        <dbReference type="Proteomes" id="UP001458880"/>
    </source>
</evidence>
<comment type="caution">
    <text evidence="1">The sequence shown here is derived from an EMBL/GenBank/DDBJ whole genome shotgun (WGS) entry which is preliminary data.</text>
</comment>
<dbReference type="AlphaFoldDB" id="A0AAW1JFD8"/>
<dbReference type="PANTHER" id="PTHR45823:SF1">
    <property type="entry name" value="T-SNARE COILED-COIL HOMOLOGY DOMAIN-CONTAINING PROTEIN"/>
    <property type="match status" value="1"/>
</dbReference>
<dbReference type="EMBL" id="JASPKY010000402">
    <property type="protein sequence ID" value="KAK9701994.1"/>
    <property type="molecule type" value="Genomic_DNA"/>
</dbReference>
<name>A0AAW1JFD8_POPJA</name>
<sequence length="419" mass="48232">MLEILKNSLKQLKESFKVRNFEEFSETVERKFQSLDEIIKDNMGSKLEKQKGRIMEELMAQLQLPNLQRNTPSEIQGESRAVTRNPMKPPTFDGKTSWLKGRIMEELMAQLQLPNLQRNTPSEIQGESRAVTRNPMKPPTFDGKTSWLTYIKQFEAAAVANAWSSSDRTTALILALRGDASDILQTLPPEELQDYSKIIKRLRLQKKGENLQEFEADLKEKLMPVWWTLGRQKPLYYPVTLQKGTVLGWCCPISAIVLKVEAEKDPPFRSKILPEKLGKLVTSTSPELQTERNQVKELVCRYQDIFDMGKGKTGRTSLVQHKIDTGDARPIRQAPRRLPFAKREEADSIIEEMRQQGKNWYVATKTFLIWVKGKQAEQVWCNIKLILATLDQFAKHHEDCLLPNVKKPTQLLKKCDNKV</sequence>
<dbReference type="PANTHER" id="PTHR45823">
    <property type="entry name" value="T-SNARE COILED-COIL HOMOLOGY DOMAIN-CONTAINING PROTEIN"/>
    <property type="match status" value="1"/>
</dbReference>
<dbReference type="SUPFAM" id="SSF56672">
    <property type="entry name" value="DNA/RNA polymerases"/>
    <property type="match status" value="1"/>
</dbReference>
<reference evidence="1 2" key="1">
    <citation type="journal article" date="2024" name="BMC Genomics">
        <title>De novo assembly and annotation of Popillia japonica's genome with initial clues to its potential as an invasive pest.</title>
        <authorList>
            <person name="Cucini C."/>
            <person name="Boschi S."/>
            <person name="Funari R."/>
            <person name="Cardaioli E."/>
            <person name="Iannotti N."/>
            <person name="Marturano G."/>
            <person name="Paoli F."/>
            <person name="Bruttini M."/>
            <person name="Carapelli A."/>
            <person name="Frati F."/>
            <person name="Nardi F."/>
        </authorList>
    </citation>
    <scope>NUCLEOTIDE SEQUENCE [LARGE SCALE GENOMIC DNA]</scope>
    <source>
        <strain evidence="1">DMR45628</strain>
    </source>
</reference>
<accession>A0AAW1JFD8</accession>
<dbReference type="GO" id="GO:0071897">
    <property type="term" value="P:DNA biosynthetic process"/>
    <property type="evidence" value="ECO:0007669"/>
    <property type="project" value="UniProtKB-ARBA"/>
</dbReference>
<keyword evidence="2" id="KW-1185">Reference proteome</keyword>
<dbReference type="Proteomes" id="UP001458880">
    <property type="component" value="Unassembled WGS sequence"/>
</dbReference>
<protein>
    <submittedName>
        <fullName evidence="1">Uncharacterized protein</fullName>
    </submittedName>
</protein>
<proteinExistence type="predicted"/>
<evidence type="ECO:0000313" key="1">
    <source>
        <dbReference type="EMBL" id="KAK9701994.1"/>
    </source>
</evidence>
<organism evidence="1 2">
    <name type="scientific">Popillia japonica</name>
    <name type="common">Japanese beetle</name>
    <dbReference type="NCBI Taxonomy" id="7064"/>
    <lineage>
        <taxon>Eukaryota</taxon>
        <taxon>Metazoa</taxon>
        <taxon>Ecdysozoa</taxon>
        <taxon>Arthropoda</taxon>
        <taxon>Hexapoda</taxon>
        <taxon>Insecta</taxon>
        <taxon>Pterygota</taxon>
        <taxon>Neoptera</taxon>
        <taxon>Endopterygota</taxon>
        <taxon>Coleoptera</taxon>
        <taxon>Polyphaga</taxon>
        <taxon>Scarabaeiformia</taxon>
        <taxon>Scarabaeidae</taxon>
        <taxon>Rutelinae</taxon>
        <taxon>Popillia</taxon>
    </lineage>
</organism>
<gene>
    <name evidence="1" type="ORF">QE152_g30227</name>
</gene>
<dbReference type="InterPro" id="IPR043502">
    <property type="entry name" value="DNA/RNA_pol_sf"/>
</dbReference>